<accession>A0A4Y7SIN4</accession>
<feature type="region of interest" description="Disordered" evidence="1">
    <location>
        <begin position="470"/>
        <end position="514"/>
    </location>
</feature>
<protein>
    <submittedName>
        <fullName evidence="2">Uncharacterized protein</fullName>
    </submittedName>
</protein>
<keyword evidence="3" id="KW-1185">Reference proteome</keyword>
<organism evidence="2 3">
    <name type="scientific">Coprinellus micaceus</name>
    <name type="common">Glistening ink-cap mushroom</name>
    <name type="synonym">Coprinus micaceus</name>
    <dbReference type="NCBI Taxonomy" id="71717"/>
    <lineage>
        <taxon>Eukaryota</taxon>
        <taxon>Fungi</taxon>
        <taxon>Dikarya</taxon>
        <taxon>Basidiomycota</taxon>
        <taxon>Agaricomycotina</taxon>
        <taxon>Agaricomycetes</taxon>
        <taxon>Agaricomycetidae</taxon>
        <taxon>Agaricales</taxon>
        <taxon>Agaricineae</taxon>
        <taxon>Psathyrellaceae</taxon>
        <taxon>Coprinellus</taxon>
    </lineage>
</organism>
<evidence type="ECO:0000313" key="2">
    <source>
        <dbReference type="EMBL" id="TEB21528.1"/>
    </source>
</evidence>
<dbReference type="STRING" id="71717.A0A4Y7SIN4"/>
<dbReference type="Proteomes" id="UP000298030">
    <property type="component" value="Unassembled WGS sequence"/>
</dbReference>
<gene>
    <name evidence="2" type="ORF">FA13DRAFT_1642644</name>
</gene>
<dbReference type="AlphaFoldDB" id="A0A4Y7SIN4"/>
<dbReference type="OrthoDB" id="3063186at2759"/>
<sequence>MPPQSLPNFSAEQRTLIMSSIPKFVEWLDNNNPTNAPRHKATTVWMAARARELMADPKLSINLLGGRSAALAESDIHNYFKNYKNYTYKKSIPSAAPCSSPTPTHRTATLKDRRLADALRGFIVLQTDLTAKDVFFREAADEIDAAAAKVKAMSTPGTLPCTITSKARKLAWATTDKDKWAHRKTELEQNTQRNGETWPLYVREAIQQSLDRGIVGSAVVGILYGFRDQDDGLNYGMLYAGHNALENSELVHQPTSHGEILDLWKVHADAVMPSTTKPSVFDFKRDDDGFPILVGLDLAHTTGHQAADVLNAYLAETWDAGFPPSNGKPSIPWSNIALTPGAYYDLDRFKLPTSVGNPAPCDPIFAIALYDHLFRLQGAGTPFRFHAKAELDALSLAIAQDILNDLEKDDEHLDDESGSGAQPAVDDLVIDRGEAMGQGPQIEVSSSLLSTYTRSDVLAPELRDWTRKIQASRDNAGPRNTACDPQARSSRALPFPTSSHSKVASAPPCGPSAIPSQTQVCSTCRPGRQTSCRQKEARPSCWAYRSYECWRYCTWRASG</sequence>
<reference evidence="2 3" key="1">
    <citation type="journal article" date="2019" name="Nat. Ecol. Evol.">
        <title>Megaphylogeny resolves global patterns of mushroom evolution.</title>
        <authorList>
            <person name="Varga T."/>
            <person name="Krizsan K."/>
            <person name="Foldi C."/>
            <person name="Dima B."/>
            <person name="Sanchez-Garcia M."/>
            <person name="Sanchez-Ramirez S."/>
            <person name="Szollosi G.J."/>
            <person name="Szarkandi J.G."/>
            <person name="Papp V."/>
            <person name="Albert L."/>
            <person name="Andreopoulos W."/>
            <person name="Angelini C."/>
            <person name="Antonin V."/>
            <person name="Barry K.W."/>
            <person name="Bougher N.L."/>
            <person name="Buchanan P."/>
            <person name="Buyck B."/>
            <person name="Bense V."/>
            <person name="Catcheside P."/>
            <person name="Chovatia M."/>
            <person name="Cooper J."/>
            <person name="Damon W."/>
            <person name="Desjardin D."/>
            <person name="Finy P."/>
            <person name="Geml J."/>
            <person name="Haridas S."/>
            <person name="Hughes K."/>
            <person name="Justo A."/>
            <person name="Karasinski D."/>
            <person name="Kautmanova I."/>
            <person name="Kiss B."/>
            <person name="Kocsube S."/>
            <person name="Kotiranta H."/>
            <person name="LaButti K.M."/>
            <person name="Lechner B.E."/>
            <person name="Liimatainen K."/>
            <person name="Lipzen A."/>
            <person name="Lukacs Z."/>
            <person name="Mihaltcheva S."/>
            <person name="Morgado L.N."/>
            <person name="Niskanen T."/>
            <person name="Noordeloos M.E."/>
            <person name="Ohm R.A."/>
            <person name="Ortiz-Santana B."/>
            <person name="Ovrebo C."/>
            <person name="Racz N."/>
            <person name="Riley R."/>
            <person name="Savchenko A."/>
            <person name="Shiryaev A."/>
            <person name="Soop K."/>
            <person name="Spirin V."/>
            <person name="Szebenyi C."/>
            <person name="Tomsovsky M."/>
            <person name="Tulloss R.E."/>
            <person name="Uehling J."/>
            <person name="Grigoriev I.V."/>
            <person name="Vagvolgyi C."/>
            <person name="Papp T."/>
            <person name="Martin F.M."/>
            <person name="Miettinen O."/>
            <person name="Hibbett D.S."/>
            <person name="Nagy L.G."/>
        </authorList>
    </citation>
    <scope>NUCLEOTIDE SEQUENCE [LARGE SCALE GENOMIC DNA]</scope>
    <source>
        <strain evidence="2 3">FP101781</strain>
    </source>
</reference>
<evidence type="ECO:0000313" key="3">
    <source>
        <dbReference type="Proteomes" id="UP000298030"/>
    </source>
</evidence>
<comment type="caution">
    <text evidence="2">The sequence shown here is derived from an EMBL/GenBank/DDBJ whole genome shotgun (WGS) entry which is preliminary data.</text>
</comment>
<evidence type="ECO:0000256" key="1">
    <source>
        <dbReference type="SAM" id="MobiDB-lite"/>
    </source>
</evidence>
<dbReference type="EMBL" id="QPFP01000108">
    <property type="protein sequence ID" value="TEB21528.1"/>
    <property type="molecule type" value="Genomic_DNA"/>
</dbReference>
<proteinExistence type="predicted"/>
<name>A0A4Y7SIN4_COPMI</name>